<dbReference type="PANTHER" id="PTHR45637">
    <property type="entry name" value="FLIPPASE KINASE 1-RELATED"/>
    <property type="match status" value="1"/>
</dbReference>
<comment type="catalytic activity">
    <reaction evidence="8">
        <text>L-threonyl-[protein] + ATP = O-phospho-L-threonyl-[protein] + ADP + H(+)</text>
        <dbReference type="Rhea" id="RHEA:46608"/>
        <dbReference type="Rhea" id="RHEA-COMP:11060"/>
        <dbReference type="Rhea" id="RHEA-COMP:11605"/>
        <dbReference type="ChEBI" id="CHEBI:15378"/>
        <dbReference type="ChEBI" id="CHEBI:30013"/>
        <dbReference type="ChEBI" id="CHEBI:30616"/>
        <dbReference type="ChEBI" id="CHEBI:61977"/>
        <dbReference type="ChEBI" id="CHEBI:456216"/>
        <dbReference type="EC" id="2.7.11.1"/>
    </reaction>
</comment>
<feature type="compositionally biased region" description="Polar residues" evidence="10">
    <location>
        <begin position="223"/>
        <end position="246"/>
    </location>
</feature>
<evidence type="ECO:0000256" key="5">
    <source>
        <dbReference type="ARBA" id="ARBA00022741"/>
    </source>
</evidence>
<dbReference type="CDD" id="cd05574">
    <property type="entry name" value="STKc_phototropin_like"/>
    <property type="match status" value="1"/>
</dbReference>
<dbReference type="STRING" id="743788.S8FNP3"/>
<dbReference type="EMBL" id="KE504133">
    <property type="protein sequence ID" value="EPT02891.1"/>
    <property type="molecule type" value="Genomic_DNA"/>
</dbReference>
<evidence type="ECO:0000256" key="7">
    <source>
        <dbReference type="ARBA" id="ARBA00022840"/>
    </source>
</evidence>
<evidence type="ECO:0000256" key="8">
    <source>
        <dbReference type="ARBA" id="ARBA00047899"/>
    </source>
</evidence>
<name>S8FNP3_FOMSC</name>
<feature type="domain" description="Protein kinase" evidence="11">
    <location>
        <begin position="289"/>
        <end position="573"/>
    </location>
</feature>
<reference evidence="13 14" key="1">
    <citation type="journal article" date="2012" name="Science">
        <title>The Paleozoic origin of enzymatic lignin decomposition reconstructed from 31 fungal genomes.</title>
        <authorList>
            <person name="Floudas D."/>
            <person name="Binder M."/>
            <person name="Riley R."/>
            <person name="Barry K."/>
            <person name="Blanchette R.A."/>
            <person name="Henrissat B."/>
            <person name="Martinez A.T."/>
            <person name="Otillar R."/>
            <person name="Spatafora J.W."/>
            <person name="Yadav J.S."/>
            <person name="Aerts A."/>
            <person name="Benoit I."/>
            <person name="Boyd A."/>
            <person name="Carlson A."/>
            <person name="Copeland A."/>
            <person name="Coutinho P.M."/>
            <person name="de Vries R.P."/>
            <person name="Ferreira P."/>
            <person name="Findley K."/>
            <person name="Foster B."/>
            <person name="Gaskell J."/>
            <person name="Glotzer D."/>
            <person name="Gorecki P."/>
            <person name="Heitman J."/>
            <person name="Hesse C."/>
            <person name="Hori C."/>
            <person name="Igarashi K."/>
            <person name="Jurgens J.A."/>
            <person name="Kallen N."/>
            <person name="Kersten P."/>
            <person name="Kohler A."/>
            <person name="Kuees U."/>
            <person name="Kumar T.K.A."/>
            <person name="Kuo A."/>
            <person name="LaButti K."/>
            <person name="Larrondo L.F."/>
            <person name="Lindquist E."/>
            <person name="Ling A."/>
            <person name="Lombard V."/>
            <person name="Lucas S."/>
            <person name="Lundell T."/>
            <person name="Martin R."/>
            <person name="McLaughlin D.J."/>
            <person name="Morgenstern I."/>
            <person name="Morin E."/>
            <person name="Murat C."/>
            <person name="Nagy L.G."/>
            <person name="Nolan M."/>
            <person name="Ohm R.A."/>
            <person name="Patyshakuliyeva A."/>
            <person name="Rokas A."/>
            <person name="Ruiz-Duenas F.J."/>
            <person name="Sabat G."/>
            <person name="Salamov A."/>
            <person name="Samejima M."/>
            <person name="Schmutz J."/>
            <person name="Slot J.C."/>
            <person name="St John F."/>
            <person name="Stenlid J."/>
            <person name="Sun H."/>
            <person name="Sun S."/>
            <person name="Syed K."/>
            <person name="Tsang A."/>
            <person name="Wiebenga A."/>
            <person name="Young D."/>
            <person name="Pisabarro A."/>
            <person name="Eastwood D.C."/>
            <person name="Martin F."/>
            <person name="Cullen D."/>
            <person name="Grigoriev I.V."/>
            <person name="Hibbett D.S."/>
        </authorList>
    </citation>
    <scope>NUCLEOTIDE SEQUENCE</scope>
    <source>
        <strain evidence="14">FP-58527</strain>
    </source>
</reference>
<accession>S8FNP3</accession>
<dbReference type="AlphaFoldDB" id="S8FNP3"/>
<dbReference type="FunFam" id="1.10.510.10:FF:000121">
    <property type="entry name" value="Serine/threonine-protein kinase nrc-2"/>
    <property type="match status" value="1"/>
</dbReference>
<feature type="compositionally biased region" description="Polar residues" evidence="10">
    <location>
        <begin position="11"/>
        <end position="29"/>
    </location>
</feature>
<dbReference type="PROSITE" id="PS51285">
    <property type="entry name" value="AGC_KINASE_CTER"/>
    <property type="match status" value="1"/>
</dbReference>
<feature type="compositionally biased region" description="Low complexity" evidence="10">
    <location>
        <begin position="84"/>
        <end position="112"/>
    </location>
</feature>
<dbReference type="Gene3D" id="3.30.200.20">
    <property type="entry name" value="Phosphorylase Kinase, domain 1"/>
    <property type="match status" value="1"/>
</dbReference>
<feature type="region of interest" description="Disordered" evidence="10">
    <location>
        <begin position="61"/>
        <end position="175"/>
    </location>
</feature>
<dbReference type="EC" id="2.7.11.1" evidence="2"/>
<evidence type="ECO:0000256" key="10">
    <source>
        <dbReference type="SAM" id="MobiDB-lite"/>
    </source>
</evidence>
<evidence type="ECO:0000259" key="12">
    <source>
        <dbReference type="PROSITE" id="PS51285"/>
    </source>
</evidence>
<dbReference type="OrthoDB" id="432483at2759"/>
<proteinExistence type="inferred from homology"/>
<keyword evidence="4" id="KW-0808">Transferase</keyword>
<dbReference type="GO" id="GO:0005524">
    <property type="term" value="F:ATP binding"/>
    <property type="evidence" value="ECO:0007669"/>
    <property type="project" value="UniProtKB-KW"/>
</dbReference>
<organism evidence="13 14">
    <name type="scientific">Fomitopsis schrenkii</name>
    <name type="common">Brown rot fungus</name>
    <dbReference type="NCBI Taxonomy" id="2126942"/>
    <lineage>
        <taxon>Eukaryota</taxon>
        <taxon>Fungi</taxon>
        <taxon>Dikarya</taxon>
        <taxon>Basidiomycota</taxon>
        <taxon>Agaricomycotina</taxon>
        <taxon>Agaricomycetes</taxon>
        <taxon>Polyporales</taxon>
        <taxon>Fomitopsis</taxon>
    </lineage>
</organism>
<dbReference type="FunFam" id="3.30.200.20:FF:001236">
    <property type="entry name" value="AGC/RSK protein kinase"/>
    <property type="match status" value="1"/>
</dbReference>
<feature type="region of interest" description="Disordered" evidence="10">
    <location>
        <begin position="606"/>
        <end position="667"/>
    </location>
</feature>
<feature type="compositionally biased region" description="Polar residues" evidence="10">
    <location>
        <begin position="155"/>
        <end position="172"/>
    </location>
</feature>
<dbReference type="GO" id="GO:0004674">
    <property type="term" value="F:protein serine/threonine kinase activity"/>
    <property type="evidence" value="ECO:0007669"/>
    <property type="project" value="UniProtKB-KW"/>
</dbReference>
<comment type="similarity">
    <text evidence="1">Belongs to the protein kinase superfamily. AGC Ser/Thr protein kinase family.</text>
</comment>
<feature type="region of interest" description="Disordered" evidence="10">
    <location>
        <begin position="197"/>
        <end position="257"/>
    </location>
</feature>
<dbReference type="PROSITE" id="PS00108">
    <property type="entry name" value="PROTEIN_KINASE_ST"/>
    <property type="match status" value="1"/>
</dbReference>
<feature type="region of interest" description="Disordered" evidence="10">
    <location>
        <begin position="1"/>
        <end position="31"/>
    </location>
</feature>
<evidence type="ECO:0000256" key="9">
    <source>
        <dbReference type="ARBA" id="ARBA00048679"/>
    </source>
</evidence>
<gene>
    <name evidence="13" type="ORF">FOMPIDRAFT_1015137</name>
</gene>
<dbReference type="Pfam" id="PF00069">
    <property type="entry name" value="Pkinase"/>
    <property type="match status" value="1"/>
</dbReference>
<comment type="catalytic activity">
    <reaction evidence="9">
        <text>L-seryl-[protein] + ATP = O-phospho-L-seryl-[protein] + ADP + H(+)</text>
        <dbReference type="Rhea" id="RHEA:17989"/>
        <dbReference type="Rhea" id="RHEA-COMP:9863"/>
        <dbReference type="Rhea" id="RHEA-COMP:11604"/>
        <dbReference type="ChEBI" id="CHEBI:15378"/>
        <dbReference type="ChEBI" id="CHEBI:29999"/>
        <dbReference type="ChEBI" id="CHEBI:30616"/>
        <dbReference type="ChEBI" id="CHEBI:83421"/>
        <dbReference type="ChEBI" id="CHEBI:456216"/>
        <dbReference type="EC" id="2.7.11.1"/>
    </reaction>
</comment>
<keyword evidence="5" id="KW-0547">Nucleotide-binding</keyword>
<dbReference type="SUPFAM" id="SSF56112">
    <property type="entry name" value="Protein kinase-like (PK-like)"/>
    <property type="match status" value="1"/>
</dbReference>
<evidence type="ECO:0000256" key="4">
    <source>
        <dbReference type="ARBA" id="ARBA00022679"/>
    </source>
</evidence>
<dbReference type="Gene3D" id="1.10.510.10">
    <property type="entry name" value="Transferase(Phosphotransferase) domain 1"/>
    <property type="match status" value="1"/>
</dbReference>
<dbReference type="eggNOG" id="KOG0610">
    <property type="taxonomic scope" value="Eukaryota"/>
</dbReference>
<evidence type="ECO:0000259" key="11">
    <source>
        <dbReference type="PROSITE" id="PS50011"/>
    </source>
</evidence>
<dbReference type="Proteomes" id="UP000015241">
    <property type="component" value="Unassembled WGS sequence"/>
</dbReference>
<evidence type="ECO:0000256" key="3">
    <source>
        <dbReference type="ARBA" id="ARBA00022527"/>
    </source>
</evidence>
<protein>
    <recommendedName>
        <fullName evidence="2">non-specific serine/threonine protein kinase</fullName>
        <ecNumber evidence="2">2.7.11.1</ecNumber>
    </recommendedName>
</protein>
<dbReference type="HOGENOM" id="CLU_000288_84_4_1"/>
<dbReference type="PROSITE" id="PS50011">
    <property type="entry name" value="PROTEIN_KINASE_DOM"/>
    <property type="match status" value="1"/>
</dbReference>
<sequence>MLHVGEPSSPALPQQSGIVRSASSGQNGNAPAWKTIFRIGSSKKLAGITPLTVDTEGSFYAEPATLTPNPPLTPHSIRSPDQRSSYTSSNTLSSDSNKAMPSRTPHRTPSTPAYLNDHLDTSDANPSNGAPRTRTKSKAEKPRLFGRTKAPLTADPTQSGFPTINHPSSKSGPLSPKAFGANASRFIRRVASAPNAKGLFLRPTPGTSTRNGLLSPGEPPHTVQENGLSDQGTNSLETVSSASSRGQPAKGRVMNAQNAADGPGRVAFRRTYSSHSIKVRSVEVGPQSFQKIKMLGRGDVGKVYLVREKKTGKLFAMKVLSKKEMIERKKIKRALTEQEILATANHPFIVTLYHSFQSEQYLYFCMEYCMGGEFFRALQSRPGKCLSEDASRFYAAEVTAALEYLHLMGFIYRDLKPENILLHQSGHIMLSDFDLAKQSGEPGGRPATIHQVENGMPLIDTRSCTADFRTNSFVGTEEYIAPEVIQSSGHTSAVDWWTLGILIYEMIYATTPFKGEKRNDTFDNILHLPVRFRDTPKVTSACKEVVVRLLDKSESSRLGSMTGASEVKAHKWFSKINWGLLRNTKPPILPTISNGVDAVNFRQMHESSSLHLEKQHSHSPQASPRPPSAVPSAVYGQHLPIRGVAGSAVPGTPGLRGDDGMDPPPEEVDLFTGFSSITLHYDGEN</sequence>
<dbReference type="InterPro" id="IPR000961">
    <property type="entry name" value="AGC-kinase_C"/>
</dbReference>
<dbReference type="InterPro" id="IPR011009">
    <property type="entry name" value="Kinase-like_dom_sf"/>
</dbReference>
<keyword evidence="14" id="KW-1185">Reference proteome</keyword>
<dbReference type="FunCoup" id="S8FNP3">
    <property type="interactions" value="150"/>
</dbReference>
<evidence type="ECO:0000256" key="6">
    <source>
        <dbReference type="ARBA" id="ARBA00022777"/>
    </source>
</evidence>
<evidence type="ECO:0000256" key="2">
    <source>
        <dbReference type="ARBA" id="ARBA00012513"/>
    </source>
</evidence>
<dbReference type="SMART" id="SM00220">
    <property type="entry name" value="S_TKc"/>
    <property type="match status" value="1"/>
</dbReference>
<keyword evidence="6" id="KW-0418">Kinase</keyword>
<dbReference type="InParanoid" id="S8FNP3"/>
<evidence type="ECO:0000313" key="14">
    <source>
        <dbReference type="Proteomes" id="UP000015241"/>
    </source>
</evidence>
<dbReference type="InterPro" id="IPR008271">
    <property type="entry name" value="Ser/Thr_kinase_AS"/>
</dbReference>
<evidence type="ECO:0000256" key="1">
    <source>
        <dbReference type="ARBA" id="ARBA00009903"/>
    </source>
</evidence>
<keyword evidence="3" id="KW-0723">Serine/threonine-protein kinase</keyword>
<evidence type="ECO:0000313" key="13">
    <source>
        <dbReference type="EMBL" id="EPT02891.1"/>
    </source>
</evidence>
<dbReference type="InterPro" id="IPR000719">
    <property type="entry name" value="Prot_kinase_dom"/>
</dbReference>
<feature type="domain" description="AGC-kinase C-terminal" evidence="12">
    <location>
        <begin position="574"/>
        <end position="685"/>
    </location>
</feature>
<keyword evidence="7" id="KW-0067">ATP-binding</keyword>